<evidence type="ECO:0000256" key="2">
    <source>
        <dbReference type="ARBA" id="ARBA00022475"/>
    </source>
</evidence>
<keyword evidence="4 6" id="KW-1133">Transmembrane helix</keyword>
<keyword evidence="2" id="KW-1003">Cell membrane</keyword>
<reference evidence="7 8" key="1">
    <citation type="submission" date="2024-04" db="EMBL/GenBank/DDBJ databases">
        <title>Draft genome sequence of Sessilibacter corallicola NBRC 116591.</title>
        <authorList>
            <person name="Miyakawa T."/>
            <person name="Kusuya Y."/>
            <person name="Miura T."/>
        </authorList>
    </citation>
    <scope>NUCLEOTIDE SEQUENCE [LARGE SCALE GENOMIC DNA]</scope>
    <source>
        <strain evidence="7 8">KU-00831-HH</strain>
    </source>
</reference>
<feature type="transmembrane region" description="Helical" evidence="6">
    <location>
        <begin position="112"/>
        <end position="137"/>
    </location>
</feature>
<feature type="transmembrane region" description="Helical" evidence="6">
    <location>
        <begin position="149"/>
        <end position="175"/>
    </location>
</feature>
<evidence type="ECO:0000256" key="4">
    <source>
        <dbReference type="ARBA" id="ARBA00022989"/>
    </source>
</evidence>
<feature type="transmembrane region" description="Helical" evidence="6">
    <location>
        <begin position="71"/>
        <end position="92"/>
    </location>
</feature>
<evidence type="ECO:0000313" key="8">
    <source>
        <dbReference type="Proteomes" id="UP001465153"/>
    </source>
</evidence>
<sequence length="208" mass="22422">MIPIETIGLFLTASIALALVPGPDNIFVLMQSAIFGRKAGLQVTLGLCTGLIAHTLAVTLGVAVIFQTSALAFNVLKFAGAIYLLYLAVQAFKSKPVHQEGQQYPSLSWRQLYLRGIIMNATNPKVAIFFLAFLPQFTNPVLGSVTTQLLALGGLFIVSSLLVFGLIAWFSGYLGEWFKASERAQVIMNRVAGTVFAGLALRLAVSER</sequence>
<evidence type="ECO:0000256" key="1">
    <source>
        <dbReference type="ARBA" id="ARBA00004651"/>
    </source>
</evidence>
<dbReference type="PANTHER" id="PTHR30086">
    <property type="entry name" value="ARGININE EXPORTER PROTEIN ARGO"/>
    <property type="match status" value="1"/>
</dbReference>
<protein>
    <submittedName>
        <fullName evidence="7">LysE family translocator</fullName>
    </submittedName>
</protein>
<keyword evidence="5 6" id="KW-0472">Membrane</keyword>
<dbReference type="Pfam" id="PF01810">
    <property type="entry name" value="LysE"/>
    <property type="match status" value="1"/>
</dbReference>
<keyword evidence="8" id="KW-1185">Reference proteome</keyword>
<dbReference type="RefSeq" id="WP_353302936.1">
    <property type="nucleotide sequence ID" value="NZ_BAABWN010000006.1"/>
</dbReference>
<evidence type="ECO:0000256" key="6">
    <source>
        <dbReference type="SAM" id="Phobius"/>
    </source>
</evidence>
<comment type="subcellular location">
    <subcellularLocation>
        <location evidence="1">Cell membrane</location>
        <topology evidence="1">Multi-pass membrane protein</topology>
    </subcellularLocation>
</comment>
<feature type="transmembrane region" description="Helical" evidence="6">
    <location>
        <begin position="187"/>
        <end position="205"/>
    </location>
</feature>
<dbReference type="InterPro" id="IPR001123">
    <property type="entry name" value="LeuE-type"/>
</dbReference>
<dbReference type="Proteomes" id="UP001465153">
    <property type="component" value="Unassembled WGS sequence"/>
</dbReference>
<feature type="transmembrane region" description="Helical" evidence="6">
    <location>
        <begin position="6"/>
        <end position="29"/>
    </location>
</feature>
<proteinExistence type="predicted"/>
<evidence type="ECO:0000256" key="3">
    <source>
        <dbReference type="ARBA" id="ARBA00022692"/>
    </source>
</evidence>
<organism evidence="7 8">
    <name type="scientific">Sessilibacter corallicola</name>
    <dbReference type="NCBI Taxonomy" id="2904075"/>
    <lineage>
        <taxon>Bacteria</taxon>
        <taxon>Pseudomonadati</taxon>
        <taxon>Pseudomonadota</taxon>
        <taxon>Gammaproteobacteria</taxon>
        <taxon>Cellvibrionales</taxon>
        <taxon>Cellvibrionaceae</taxon>
        <taxon>Sessilibacter</taxon>
    </lineage>
</organism>
<evidence type="ECO:0000256" key="5">
    <source>
        <dbReference type="ARBA" id="ARBA00023136"/>
    </source>
</evidence>
<dbReference type="PIRSF" id="PIRSF006324">
    <property type="entry name" value="LeuE"/>
    <property type="match status" value="1"/>
</dbReference>
<gene>
    <name evidence="7" type="ORF">NBRC116591_20720</name>
</gene>
<feature type="transmembrane region" description="Helical" evidence="6">
    <location>
        <begin position="41"/>
        <end position="65"/>
    </location>
</feature>
<keyword evidence="3 6" id="KW-0812">Transmembrane</keyword>
<name>A0ABQ0A9D3_9GAMM</name>
<accession>A0ABQ0A9D3</accession>
<comment type="caution">
    <text evidence="7">The sequence shown here is derived from an EMBL/GenBank/DDBJ whole genome shotgun (WGS) entry which is preliminary data.</text>
</comment>
<dbReference type="EMBL" id="BAABWN010000006">
    <property type="protein sequence ID" value="GAA6168261.1"/>
    <property type="molecule type" value="Genomic_DNA"/>
</dbReference>
<dbReference type="PANTHER" id="PTHR30086:SF20">
    <property type="entry name" value="ARGININE EXPORTER PROTEIN ARGO-RELATED"/>
    <property type="match status" value="1"/>
</dbReference>
<evidence type="ECO:0000313" key="7">
    <source>
        <dbReference type="EMBL" id="GAA6168261.1"/>
    </source>
</evidence>